<reference evidence="1" key="2">
    <citation type="journal article" date="2019" name="IMA Fungus">
        <title>Genome sequencing and comparison of five Tilletia species to identify candidate genes for the detection of regulated species infecting wheat.</title>
        <authorList>
            <person name="Nguyen H.D.T."/>
            <person name="Sultana T."/>
            <person name="Kesanakurti P."/>
            <person name="Hambleton S."/>
        </authorList>
    </citation>
    <scope>NUCLEOTIDE SEQUENCE</scope>
    <source>
        <strain evidence="1">DAOMC 236416</strain>
    </source>
</reference>
<gene>
    <name evidence="1" type="ORF">A4X13_0g8498</name>
</gene>
<organism evidence="1 2">
    <name type="scientific">Tilletia indica</name>
    <dbReference type="NCBI Taxonomy" id="43049"/>
    <lineage>
        <taxon>Eukaryota</taxon>
        <taxon>Fungi</taxon>
        <taxon>Dikarya</taxon>
        <taxon>Basidiomycota</taxon>
        <taxon>Ustilaginomycotina</taxon>
        <taxon>Exobasidiomycetes</taxon>
        <taxon>Tilletiales</taxon>
        <taxon>Tilletiaceae</taxon>
        <taxon>Tilletia</taxon>
    </lineage>
</organism>
<evidence type="ECO:0000313" key="2">
    <source>
        <dbReference type="Proteomes" id="UP000077521"/>
    </source>
</evidence>
<comment type="caution">
    <text evidence="1">The sequence shown here is derived from an EMBL/GenBank/DDBJ whole genome shotgun (WGS) entry which is preliminary data.</text>
</comment>
<name>A0A8T8SEL5_9BASI</name>
<dbReference type="EMBL" id="LWDF02001517">
    <property type="protein sequence ID" value="KAE8238467.1"/>
    <property type="molecule type" value="Genomic_DNA"/>
</dbReference>
<keyword evidence="2" id="KW-1185">Reference proteome</keyword>
<reference evidence="1" key="1">
    <citation type="submission" date="2016-04" db="EMBL/GenBank/DDBJ databases">
        <authorList>
            <person name="Nguyen H.D."/>
            <person name="Samba Siva P."/>
            <person name="Cullis J."/>
            <person name="Levesque C.A."/>
            <person name="Hambleton S."/>
        </authorList>
    </citation>
    <scope>NUCLEOTIDE SEQUENCE</scope>
    <source>
        <strain evidence="1">DAOMC 236416</strain>
    </source>
</reference>
<protein>
    <submittedName>
        <fullName evidence="1">Uncharacterized protein</fullName>
    </submittedName>
</protein>
<dbReference type="AlphaFoldDB" id="A0A8T8SEL5"/>
<accession>A0A8T8SEL5</accession>
<sequence length="117" mass="12847">MAPSAAFIMSLMSDANALKDLQTGRLPAHHGLLNPLLAHIEAANDNPVLVIGQCKPSYDWREGPNPAAKVLRSWDEGSRTGRTVIDEYVDCLLSAEDRRAYRITCAQPSFDLLKLNA</sequence>
<proteinExistence type="predicted"/>
<dbReference type="Proteomes" id="UP000077521">
    <property type="component" value="Unassembled WGS sequence"/>
</dbReference>
<evidence type="ECO:0000313" key="1">
    <source>
        <dbReference type="EMBL" id="KAE8238467.1"/>
    </source>
</evidence>